<dbReference type="AlphaFoldDB" id="A0A7J7IZS7"/>
<feature type="binding site" evidence="15">
    <location>
        <position position="144"/>
    </location>
    <ligand>
        <name>Mn(2+)</name>
        <dbReference type="ChEBI" id="CHEBI:29035"/>
    </ligand>
</feature>
<evidence type="ECO:0000256" key="3">
    <source>
        <dbReference type="ARBA" id="ARBA00012641"/>
    </source>
</evidence>
<dbReference type="GO" id="GO:0050650">
    <property type="term" value="P:chondroitin sulfate proteoglycan biosynthetic process"/>
    <property type="evidence" value="ECO:0007669"/>
    <property type="project" value="TreeGrafter"/>
</dbReference>
<dbReference type="InterPro" id="IPR029044">
    <property type="entry name" value="Nucleotide-diphossugar_trans"/>
</dbReference>
<dbReference type="CDD" id="cd00218">
    <property type="entry name" value="GlcAT-I"/>
    <property type="match status" value="1"/>
</dbReference>
<dbReference type="FunFam" id="3.90.550.10:FF:000044">
    <property type="entry name" value="Galactosylgalactosylxylosylprotein 3-beta-glucuronosyltransferase"/>
    <property type="match status" value="1"/>
</dbReference>
<dbReference type="GO" id="GO:0005975">
    <property type="term" value="P:carbohydrate metabolic process"/>
    <property type="evidence" value="ECO:0007669"/>
    <property type="project" value="TreeGrafter"/>
</dbReference>
<feature type="binding site" evidence="14">
    <location>
        <position position="118"/>
    </location>
    <ligand>
        <name>UDP-alpha-D-glucuronate</name>
        <dbReference type="ChEBI" id="CHEBI:58052"/>
    </ligand>
</feature>
<comment type="caution">
    <text evidence="18">The sequence shown here is derived from an EMBL/GenBank/DDBJ whole genome shotgun (WGS) entry which is preliminary data.</text>
</comment>
<dbReference type="SUPFAM" id="SSF53448">
    <property type="entry name" value="Nucleotide-diphospho-sugar transferases"/>
    <property type="match status" value="1"/>
</dbReference>
<evidence type="ECO:0000256" key="4">
    <source>
        <dbReference type="ARBA" id="ARBA00022679"/>
    </source>
</evidence>
<dbReference type="GO" id="GO:0000139">
    <property type="term" value="C:Golgi membrane"/>
    <property type="evidence" value="ECO:0007669"/>
    <property type="project" value="UniProtKB-SubCell"/>
</dbReference>
<dbReference type="Pfam" id="PF03360">
    <property type="entry name" value="Glyco_transf_43"/>
    <property type="match status" value="1"/>
</dbReference>
<comment type="pathway">
    <text evidence="17">Protein modification; protein glycosylation.</text>
</comment>
<name>A0A7J7IZS7_BUGNE</name>
<feature type="binding site" evidence="14">
    <location>
        <position position="113"/>
    </location>
    <ligand>
        <name>UDP-alpha-D-glucuronate</name>
        <dbReference type="ChEBI" id="CHEBI:58052"/>
    </ligand>
</feature>
<comment type="similarity">
    <text evidence="2 17">Belongs to the glycosyltransferase 43 family.</text>
</comment>
<dbReference type="UniPathway" id="UPA00378"/>
<dbReference type="GO" id="GO:0015018">
    <property type="term" value="F:galactosylgalactosylxylosylprotein 3-beta-glucuronosyltransferase activity"/>
    <property type="evidence" value="ECO:0007669"/>
    <property type="project" value="UniProtKB-UniRule"/>
</dbReference>
<keyword evidence="10" id="KW-0325">Glycoprotein</keyword>
<evidence type="ECO:0000256" key="6">
    <source>
        <dbReference type="ARBA" id="ARBA00022723"/>
    </source>
</evidence>
<evidence type="ECO:0000256" key="9">
    <source>
        <dbReference type="ARBA" id="ARBA00023136"/>
    </source>
</evidence>
<feature type="site" description="Interaction with galactose moiety of substrate glycoprotein" evidence="16">
    <location>
        <position position="268"/>
    </location>
</feature>
<keyword evidence="11 15" id="KW-0464">Manganese</keyword>
<keyword evidence="6 15" id="KW-0479">Metal-binding</keyword>
<evidence type="ECO:0000256" key="13">
    <source>
        <dbReference type="PIRSR" id="PIRSR605027-1"/>
    </source>
</evidence>
<comment type="cofactor">
    <cofactor evidence="15 17">
        <name>Mn(2+)</name>
        <dbReference type="ChEBI" id="CHEBI:29035"/>
    </cofactor>
</comment>
<evidence type="ECO:0000313" key="19">
    <source>
        <dbReference type="Proteomes" id="UP000593567"/>
    </source>
</evidence>
<evidence type="ECO:0000256" key="5">
    <source>
        <dbReference type="ARBA" id="ARBA00022692"/>
    </source>
</evidence>
<sequence>MKRALDSKEREINYLRNQLNSLDKHHHVPGLPTIYIITPTYTRLVQKAELTRLATVFKSVPNIHWIVVEDAQVKSPLVTKFLRSTGLNTTHLLSVTPPEVKLKEQDPNWLKPRGVLQRNTGLSWLRANLNADYHHGVVYFADDDNTYSTELFHEMRHTKVVSVWPVGLVGKLRYEAPILTNGKVTDWHTLWYRRERKFAMDMAGFAVNLRLILENSLAKFDITAKRGFQETGLLQSLGVTLSDLEPKAKMCTEVLVWHTRTEPAVIKNEDKMPANGYEQSDPNVEV</sequence>
<evidence type="ECO:0000256" key="15">
    <source>
        <dbReference type="PIRSR" id="PIRSR605027-3"/>
    </source>
</evidence>
<comment type="catalytic activity">
    <reaction evidence="12 17">
        <text>3-O-(beta-D-galactosyl-(1-&gt;3)-beta-D-galactosyl-(1-&gt;4)-beta-D-xylosyl)-L-seryl-[protein] + UDP-alpha-D-glucuronate = 3-O-(beta-D-GlcA-(1-&gt;3)-beta-D-Gal-(1-&gt;3)-beta-D-Gal-(1-&gt;4)-beta-D-Xyl)-L-seryl-[protein] + UDP + H(+)</text>
        <dbReference type="Rhea" id="RHEA:24168"/>
        <dbReference type="Rhea" id="RHEA-COMP:12571"/>
        <dbReference type="Rhea" id="RHEA-COMP:12573"/>
        <dbReference type="ChEBI" id="CHEBI:15378"/>
        <dbReference type="ChEBI" id="CHEBI:58052"/>
        <dbReference type="ChEBI" id="CHEBI:58223"/>
        <dbReference type="ChEBI" id="CHEBI:132090"/>
        <dbReference type="ChEBI" id="CHEBI:132093"/>
        <dbReference type="EC" id="2.4.1.135"/>
    </reaction>
</comment>
<feature type="binding site" evidence="14">
    <location>
        <begin position="39"/>
        <end position="41"/>
    </location>
    <ligand>
        <name>UDP-alpha-D-glucuronate</name>
        <dbReference type="ChEBI" id="CHEBI:58052"/>
    </ligand>
</feature>
<feature type="binding site" evidence="14">
    <location>
        <begin position="258"/>
        <end position="260"/>
    </location>
    <ligand>
        <name>UDP-alpha-D-glucuronate</name>
        <dbReference type="ChEBI" id="CHEBI:58052"/>
    </ligand>
</feature>
<evidence type="ECO:0000313" key="18">
    <source>
        <dbReference type="EMBL" id="KAF6019036.1"/>
    </source>
</evidence>
<dbReference type="EC" id="2.4.1.135" evidence="3 17"/>
<evidence type="ECO:0000256" key="8">
    <source>
        <dbReference type="ARBA" id="ARBA00022989"/>
    </source>
</evidence>
<organism evidence="18 19">
    <name type="scientific">Bugula neritina</name>
    <name type="common">Brown bryozoan</name>
    <name type="synonym">Sertularia neritina</name>
    <dbReference type="NCBI Taxonomy" id="10212"/>
    <lineage>
        <taxon>Eukaryota</taxon>
        <taxon>Metazoa</taxon>
        <taxon>Spiralia</taxon>
        <taxon>Lophotrochozoa</taxon>
        <taxon>Bryozoa</taxon>
        <taxon>Gymnolaemata</taxon>
        <taxon>Cheilostomatida</taxon>
        <taxon>Flustrina</taxon>
        <taxon>Buguloidea</taxon>
        <taxon>Bugulidae</taxon>
        <taxon>Bugula</taxon>
    </lineage>
</organism>
<evidence type="ECO:0000256" key="16">
    <source>
        <dbReference type="PIRSR" id="PIRSR605027-4"/>
    </source>
</evidence>
<protein>
    <recommendedName>
        <fullName evidence="3 17">Galactosylgalactosylxylosylprotein 3-beta-glucuronosyltransferase</fullName>
        <ecNumber evidence="3 17">2.4.1.135</ecNumber>
    </recommendedName>
</protein>
<evidence type="ECO:0000256" key="14">
    <source>
        <dbReference type="PIRSR" id="PIRSR605027-2"/>
    </source>
</evidence>
<feature type="binding site" evidence="14">
    <location>
        <begin position="142"/>
        <end position="144"/>
    </location>
    <ligand>
        <name>UDP-alpha-D-glucuronate</name>
        <dbReference type="ChEBI" id="CHEBI:58052"/>
    </ligand>
</feature>
<evidence type="ECO:0000256" key="12">
    <source>
        <dbReference type="ARBA" id="ARBA00047979"/>
    </source>
</evidence>
<evidence type="ECO:0000256" key="7">
    <source>
        <dbReference type="ARBA" id="ARBA00022968"/>
    </source>
</evidence>
<evidence type="ECO:0000256" key="11">
    <source>
        <dbReference type="ARBA" id="ARBA00023211"/>
    </source>
</evidence>
<evidence type="ECO:0000256" key="1">
    <source>
        <dbReference type="ARBA" id="ARBA00004606"/>
    </source>
</evidence>
<keyword evidence="9" id="KW-0472">Membrane</keyword>
<dbReference type="PANTHER" id="PTHR10896:SF65">
    <property type="entry name" value="GALACTOSYLGALACTOSYLXYLOSYLPROTEIN 3-BETA-GLUCURONOSYLTRANSFERASE 3"/>
    <property type="match status" value="1"/>
</dbReference>
<dbReference type="GO" id="GO:0046872">
    <property type="term" value="F:metal ion binding"/>
    <property type="evidence" value="ECO:0007669"/>
    <property type="project" value="UniProtKB-KW"/>
</dbReference>
<evidence type="ECO:0000256" key="10">
    <source>
        <dbReference type="ARBA" id="ARBA00023180"/>
    </source>
</evidence>
<dbReference type="OrthoDB" id="675023at2759"/>
<comment type="subcellular location">
    <subcellularLocation>
        <location evidence="17">Golgi apparatus membrane</location>
        <topology evidence="17">Single-pass type II membrane protein</topology>
    </subcellularLocation>
    <subcellularLocation>
        <location evidence="1">Membrane</location>
        <topology evidence="1">Single-pass type II membrane protein</topology>
    </subcellularLocation>
</comment>
<proteinExistence type="inferred from homology"/>
<dbReference type="InterPro" id="IPR005027">
    <property type="entry name" value="Glyco_trans_43"/>
</dbReference>
<dbReference type="EMBL" id="VXIV02003257">
    <property type="protein sequence ID" value="KAF6019036.1"/>
    <property type="molecule type" value="Genomic_DNA"/>
</dbReference>
<feature type="active site" description="Proton donor/acceptor" evidence="13">
    <location>
        <position position="230"/>
    </location>
</feature>
<reference evidence="18" key="1">
    <citation type="submission" date="2020-06" db="EMBL/GenBank/DDBJ databases">
        <title>Draft genome of Bugula neritina, a colonial animal packing powerful symbionts and potential medicines.</title>
        <authorList>
            <person name="Rayko M."/>
        </authorList>
    </citation>
    <scope>NUCLEOTIDE SEQUENCE [LARGE SCALE GENOMIC DNA]</scope>
    <source>
        <strain evidence="18">Kwan_BN1</strain>
    </source>
</reference>
<dbReference type="Proteomes" id="UP000593567">
    <property type="component" value="Unassembled WGS sequence"/>
</dbReference>
<evidence type="ECO:0000256" key="17">
    <source>
        <dbReference type="RuleBase" id="RU363127"/>
    </source>
</evidence>
<dbReference type="PANTHER" id="PTHR10896">
    <property type="entry name" value="GALACTOSYLGALACTOSYLXYLOSYLPROTEIN 3-BETA-GLUCURONOSYLTRANSFERASE BETA-1,3-GLUCURONYLTRANSFERASE"/>
    <property type="match status" value="1"/>
</dbReference>
<keyword evidence="19" id="KW-1185">Reference proteome</keyword>
<feature type="binding site" evidence="14">
    <location>
        <position position="70"/>
    </location>
    <ligand>
        <name>UDP-alpha-D-glucuronate</name>
        <dbReference type="ChEBI" id="CHEBI:58052"/>
    </ligand>
</feature>
<keyword evidence="4 17" id="KW-0808">Transferase</keyword>
<gene>
    <name evidence="18" type="ORF">EB796_022637</name>
</gene>
<feature type="site" description="Interaction with galactose moiety of substrate glycoprotein" evidence="16">
    <location>
        <position position="175"/>
    </location>
</feature>
<keyword evidence="17" id="KW-0333">Golgi apparatus</keyword>
<accession>A0A7J7IZS7</accession>
<keyword evidence="5" id="KW-0812">Transmembrane</keyword>
<keyword evidence="8" id="KW-1133">Transmembrane helix</keyword>
<keyword evidence="7 17" id="KW-0735">Signal-anchor</keyword>
<evidence type="ECO:0000256" key="2">
    <source>
        <dbReference type="ARBA" id="ARBA00007706"/>
    </source>
</evidence>
<dbReference type="Gene3D" id="3.90.550.10">
    <property type="entry name" value="Spore Coat Polysaccharide Biosynthesis Protein SpsA, Chain A"/>
    <property type="match status" value="1"/>
</dbReference>